<dbReference type="PANTHER" id="PTHR11552">
    <property type="entry name" value="GLUCOSE-METHANOL-CHOLINE GMC OXIDOREDUCTASE"/>
    <property type="match status" value="1"/>
</dbReference>
<reference evidence="8 9" key="1">
    <citation type="submission" date="2016-10" db="EMBL/GenBank/DDBJ databases">
        <authorList>
            <person name="de Groot N.N."/>
        </authorList>
    </citation>
    <scope>NUCLEOTIDE SEQUENCE [LARGE SCALE GENOMIC DNA]</scope>
    <source>
        <strain evidence="8 9">CGMCC 4.3491</strain>
    </source>
</reference>
<dbReference type="Gene3D" id="3.30.560.10">
    <property type="entry name" value="Glucose Oxidase, domain 3"/>
    <property type="match status" value="1"/>
</dbReference>
<dbReference type="AlphaFoldDB" id="A0A1H3RH71"/>
<dbReference type="SUPFAM" id="SSF51905">
    <property type="entry name" value="FAD/NAD(P)-binding domain"/>
    <property type="match status" value="1"/>
</dbReference>
<dbReference type="STRING" id="381665.SAMN05216554_2811"/>
<dbReference type="Pfam" id="PF00732">
    <property type="entry name" value="GMC_oxred_N"/>
    <property type="match status" value="1"/>
</dbReference>
<evidence type="ECO:0000256" key="4">
    <source>
        <dbReference type="ARBA" id="ARBA00022827"/>
    </source>
</evidence>
<evidence type="ECO:0000256" key="3">
    <source>
        <dbReference type="ARBA" id="ARBA00022630"/>
    </source>
</evidence>
<dbReference type="Pfam" id="PF05199">
    <property type="entry name" value="GMC_oxred_C"/>
    <property type="match status" value="1"/>
</dbReference>
<name>A0A1H3RH71_9MICO</name>
<dbReference type="Gene3D" id="3.50.50.60">
    <property type="entry name" value="FAD/NAD(P)-binding domain"/>
    <property type="match status" value="1"/>
</dbReference>
<evidence type="ECO:0000259" key="6">
    <source>
        <dbReference type="Pfam" id="PF00732"/>
    </source>
</evidence>
<dbReference type="GO" id="GO:0016614">
    <property type="term" value="F:oxidoreductase activity, acting on CH-OH group of donors"/>
    <property type="evidence" value="ECO:0007669"/>
    <property type="project" value="InterPro"/>
</dbReference>
<feature type="domain" description="Glucose-methanol-choline oxidoreductase C-terminal" evidence="7">
    <location>
        <begin position="372"/>
        <end position="512"/>
    </location>
</feature>
<dbReference type="Proteomes" id="UP000198891">
    <property type="component" value="Unassembled WGS sequence"/>
</dbReference>
<dbReference type="InterPro" id="IPR012132">
    <property type="entry name" value="GMC_OxRdtase"/>
</dbReference>
<dbReference type="InterPro" id="IPR000172">
    <property type="entry name" value="GMC_OxRdtase_N"/>
</dbReference>
<accession>A0A1H3RH71</accession>
<dbReference type="GO" id="GO:0050660">
    <property type="term" value="F:flavin adenine dinucleotide binding"/>
    <property type="evidence" value="ECO:0007669"/>
    <property type="project" value="InterPro"/>
</dbReference>
<evidence type="ECO:0000313" key="8">
    <source>
        <dbReference type="EMBL" id="SDZ24933.1"/>
    </source>
</evidence>
<comment type="cofactor">
    <cofactor evidence="1 5">
        <name>FAD</name>
        <dbReference type="ChEBI" id="CHEBI:57692"/>
    </cofactor>
</comment>
<organism evidence="8 9">
    <name type="scientific">Herbiconiux ginsengi</name>
    <dbReference type="NCBI Taxonomy" id="381665"/>
    <lineage>
        <taxon>Bacteria</taxon>
        <taxon>Bacillati</taxon>
        <taxon>Actinomycetota</taxon>
        <taxon>Actinomycetes</taxon>
        <taxon>Micrococcales</taxon>
        <taxon>Microbacteriaceae</taxon>
        <taxon>Herbiconiux</taxon>
    </lineage>
</organism>
<gene>
    <name evidence="8" type="ORF">SAMN05216554_2811</name>
</gene>
<evidence type="ECO:0000256" key="2">
    <source>
        <dbReference type="ARBA" id="ARBA00010790"/>
    </source>
</evidence>
<dbReference type="RefSeq" id="WP_092554879.1">
    <property type="nucleotide sequence ID" value="NZ_FNPZ01000003.1"/>
</dbReference>
<evidence type="ECO:0000259" key="7">
    <source>
        <dbReference type="Pfam" id="PF05199"/>
    </source>
</evidence>
<dbReference type="OrthoDB" id="9785276at2"/>
<keyword evidence="3" id="KW-0285">Flavoprotein</keyword>
<sequence length="521" mass="54451">MALSDVLIIGAGSAGSVLANRLSADPSRRVTVLEAGERVTDPEMRRPELWPFIHGRSYDWAYRTTPQPGLAGRSLDWARGKGPGGSSLVHAMAHMRGCRADFDRWVEATGDPRWSWEGLLPFFRASETFSGGADAVHGGDGPLPVLLPGPDLSSPLVLDYLDAWTALGVPRIPDHNGGEMLGATPNSLTIREGQRVTVSDVYLDPVLERPNLTLLTGVTVHRLVIAGGRVTGVAITRDGVDEIIEAGDVILAGGSIGDPLLLMRSGVGDPEVLTAAGVSPVLSSPGLGRNLHDHLLGAGNLYRSSRPVPPTRLQLSESMTYLSLESLSATSGAADIVVGCVVAPSVSESFPDAAAAVPPGDGYTLLFGVTNPTSRGSLRITGPDVADEPLIDPNYLDTEHDRATFRAALAHARLVGGSAGLTAWREEEILPARWLAGVGSDADDAAVLDAFIARAAITHHHPVGTLAMGADDTAPVTPALRFRGLDNLHVADASVIPSITAGPVHAAVLAIAESFAAHFDA</sequence>
<evidence type="ECO:0000313" key="9">
    <source>
        <dbReference type="Proteomes" id="UP000198891"/>
    </source>
</evidence>
<keyword evidence="9" id="KW-1185">Reference proteome</keyword>
<feature type="domain" description="Glucose-methanol-choline oxidoreductase N-terminal" evidence="6">
    <location>
        <begin position="5"/>
        <end position="295"/>
    </location>
</feature>
<dbReference type="EMBL" id="FNPZ01000003">
    <property type="protein sequence ID" value="SDZ24933.1"/>
    <property type="molecule type" value="Genomic_DNA"/>
</dbReference>
<dbReference type="InterPro" id="IPR036188">
    <property type="entry name" value="FAD/NAD-bd_sf"/>
</dbReference>
<keyword evidence="4 5" id="KW-0274">FAD</keyword>
<evidence type="ECO:0000256" key="1">
    <source>
        <dbReference type="ARBA" id="ARBA00001974"/>
    </source>
</evidence>
<protein>
    <submittedName>
        <fullName evidence="8">Pyridoxine 4-oxidase</fullName>
    </submittedName>
</protein>
<dbReference type="InterPro" id="IPR007867">
    <property type="entry name" value="GMC_OxRtase_C"/>
</dbReference>
<proteinExistence type="inferred from homology"/>
<dbReference type="PIRSF" id="PIRSF000137">
    <property type="entry name" value="Alcohol_oxidase"/>
    <property type="match status" value="1"/>
</dbReference>
<feature type="binding site" evidence="5">
    <location>
        <position position="220"/>
    </location>
    <ligand>
        <name>FAD</name>
        <dbReference type="ChEBI" id="CHEBI:57692"/>
    </ligand>
</feature>
<dbReference type="PANTHER" id="PTHR11552:SF147">
    <property type="entry name" value="CHOLINE DEHYDROGENASE, MITOCHONDRIAL"/>
    <property type="match status" value="1"/>
</dbReference>
<comment type="similarity">
    <text evidence="2">Belongs to the GMC oxidoreductase family.</text>
</comment>
<dbReference type="SUPFAM" id="SSF54373">
    <property type="entry name" value="FAD-linked reductases, C-terminal domain"/>
    <property type="match status" value="1"/>
</dbReference>
<evidence type="ECO:0000256" key="5">
    <source>
        <dbReference type="PIRSR" id="PIRSR000137-2"/>
    </source>
</evidence>